<dbReference type="EMBL" id="UINC01082253">
    <property type="protein sequence ID" value="SVC26852.1"/>
    <property type="molecule type" value="Genomic_DNA"/>
</dbReference>
<dbReference type="AlphaFoldDB" id="A0A382KUF6"/>
<evidence type="ECO:0000313" key="1">
    <source>
        <dbReference type="EMBL" id="SVC26852.1"/>
    </source>
</evidence>
<feature type="non-terminal residue" evidence="1">
    <location>
        <position position="1"/>
    </location>
</feature>
<reference evidence="1" key="1">
    <citation type="submission" date="2018-05" db="EMBL/GenBank/DDBJ databases">
        <authorList>
            <person name="Lanie J.A."/>
            <person name="Ng W.-L."/>
            <person name="Kazmierczak K.M."/>
            <person name="Andrzejewski T.M."/>
            <person name="Davidsen T.M."/>
            <person name="Wayne K.J."/>
            <person name="Tettelin H."/>
            <person name="Glass J.I."/>
            <person name="Rusch D."/>
            <person name="Podicherti R."/>
            <person name="Tsui H.-C.T."/>
            <person name="Winkler M.E."/>
        </authorList>
    </citation>
    <scope>NUCLEOTIDE SEQUENCE</scope>
</reference>
<organism evidence="1">
    <name type="scientific">marine metagenome</name>
    <dbReference type="NCBI Taxonomy" id="408172"/>
    <lineage>
        <taxon>unclassified sequences</taxon>
        <taxon>metagenomes</taxon>
        <taxon>ecological metagenomes</taxon>
    </lineage>
</organism>
<protein>
    <submittedName>
        <fullName evidence="1">Uncharacterized protein</fullName>
    </submittedName>
</protein>
<proteinExistence type="predicted"/>
<name>A0A382KUF6_9ZZZZ</name>
<accession>A0A382KUF6</accession>
<sequence>VKPGSVTITDNGGATTFTLKDDGYGNIYDNANSASFAAGTTGSVGNIFYSHGVIAITDTGSYSVVGSATGSDGFEIDFKATQTHYEYEYNCTVDRGEFNSTTNISIAKDRGGRHTIPSGFPTAFISKFFPPGDNPTNGTGSLSGSYTAASESIDLVTGSLFNPYVTSIGLYNDKSELMAIGKLAHPIKNDPELLLNFVVRFDV</sequence>
<gene>
    <name evidence="1" type="ORF">METZ01_LOCUS279706</name>
</gene>